<reference evidence="1 2" key="1">
    <citation type="journal article" date="2014" name="BMC Genomics">
        <title>Genome sequencing of four Aureobasidium pullulans varieties: biotechnological potential, stress tolerance, and description of new species.</title>
        <authorList>
            <person name="Gostin Ar C."/>
            <person name="Ohm R.A."/>
            <person name="Kogej T."/>
            <person name="Sonjak S."/>
            <person name="Turk M."/>
            <person name="Zajc J."/>
            <person name="Zalar P."/>
            <person name="Grube M."/>
            <person name="Sun H."/>
            <person name="Han J."/>
            <person name="Sharma A."/>
            <person name="Chiniquy J."/>
            <person name="Ngan C.Y."/>
            <person name="Lipzen A."/>
            <person name="Barry K."/>
            <person name="Grigoriev I.V."/>
            <person name="Gunde-Cimerman N."/>
        </authorList>
    </citation>
    <scope>NUCLEOTIDE SEQUENCE [LARGE SCALE GENOMIC DNA]</scope>
    <source>
        <strain evidence="1 2">EXF-2481</strain>
    </source>
</reference>
<dbReference type="AlphaFoldDB" id="A0A074YXY1"/>
<dbReference type="EMBL" id="KL584751">
    <property type="protein sequence ID" value="KEQ99037.1"/>
    <property type="molecule type" value="Genomic_DNA"/>
</dbReference>
<organism evidence="1 2">
    <name type="scientific">Aureobasidium subglaciale (strain EXF-2481)</name>
    <name type="common">Aureobasidium pullulans var. subglaciale</name>
    <dbReference type="NCBI Taxonomy" id="1043005"/>
    <lineage>
        <taxon>Eukaryota</taxon>
        <taxon>Fungi</taxon>
        <taxon>Dikarya</taxon>
        <taxon>Ascomycota</taxon>
        <taxon>Pezizomycotina</taxon>
        <taxon>Dothideomycetes</taxon>
        <taxon>Dothideomycetidae</taxon>
        <taxon>Dothideales</taxon>
        <taxon>Saccotheciaceae</taxon>
        <taxon>Aureobasidium</taxon>
    </lineage>
</organism>
<dbReference type="InParanoid" id="A0A074YXY1"/>
<dbReference type="STRING" id="1043005.A0A074YXY1"/>
<name>A0A074YXY1_AURSE</name>
<sequence>MMIFLPDSPVTAKGLNEREKRIALERLRDNQTGIENKHFKWYQVREAFTEYVYPESTDGNLYSIRLL</sequence>
<dbReference type="HOGENOM" id="CLU_2811920_0_0_1"/>
<accession>A0A074YXY1</accession>
<dbReference type="OrthoDB" id="6730379at2759"/>
<dbReference type="GeneID" id="25365539"/>
<keyword evidence="2" id="KW-1185">Reference proteome</keyword>
<evidence type="ECO:0000313" key="1">
    <source>
        <dbReference type="EMBL" id="KEQ99037.1"/>
    </source>
</evidence>
<gene>
    <name evidence="1" type="ORF">AUEXF2481DRAFT_36346</name>
</gene>
<dbReference type="RefSeq" id="XP_013347469.1">
    <property type="nucleotide sequence ID" value="XM_013492015.1"/>
</dbReference>
<protein>
    <submittedName>
        <fullName evidence="1">Uncharacterized protein</fullName>
    </submittedName>
</protein>
<dbReference type="Proteomes" id="UP000030641">
    <property type="component" value="Unassembled WGS sequence"/>
</dbReference>
<proteinExistence type="predicted"/>
<evidence type="ECO:0000313" key="2">
    <source>
        <dbReference type="Proteomes" id="UP000030641"/>
    </source>
</evidence>